<protein>
    <submittedName>
        <fullName evidence="11">Energy transducer TonB</fullName>
    </submittedName>
</protein>
<evidence type="ECO:0000256" key="9">
    <source>
        <dbReference type="ARBA" id="ARBA00023136"/>
    </source>
</evidence>
<evidence type="ECO:0000256" key="6">
    <source>
        <dbReference type="ARBA" id="ARBA00022692"/>
    </source>
</evidence>
<evidence type="ECO:0000256" key="3">
    <source>
        <dbReference type="ARBA" id="ARBA00022448"/>
    </source>
</evidence>
<reference evidence="11 12" key="1">
    <citation type="submission" date="2021-03" db="EMBL/GenBank/DDBJ databases">
        <authorList>
            <person name="Kim M.K."/>
        </authorList>
    </citation>
    <scope>NUCLEOTIDE SEQUENCE [LARGE SCALE GENOMIC DNA]</scope>
    <source>
        <strain evidence="11 12">BT442</strain>
    </source>
</reference>
<sequence>MPLAQPDESASPALFTSCFLALDGTVLPTAEGALHRRETEELGSITETRLFRLGHERLAQRTRKGLDAAGQPFESRETFLPWGQPKVRVTTSVVNGVRCVDYQTFFDNGELKMHKRREGNLLTERFVSVPNPNYSYKEEMPQYEGGANQSIVAAIQQSTKYPPMSLRNQESGRVYVSFEVRHDGLVDAICVVKGVTPALDAAALEAVRSVSLKRWRPGFQDRRAVKVVLTVPITFSIR</sequence>
<evidence type="ECO:0000256" key="1">
    <source>
        <dbReference type="ARBA" id="ARBA00004383"/>
    </source>
</evidence>
<evidence type="ECO:0000256" key="7">
    <source>
        <dbReference type="ARBA" id="ARBA00022927"/>
    </source>
</evidence>
<keyword evidence="6" id="KW-0812">Transmembrane</keyword>
<proteinExistence type="inferred from homology"/>
<keyword evidence="12" id="KW-1185">Reference proteome</keyword>
<keyword evidence="3" id="KW-0813">Transport</keyword>
<accession>A0ABS3QIT0</accession>
<dbReference type="Gene3D" id="3.30.1150.10">
    <property type="match status" value="1"/>
</dbReference>
<dbReference type="Proteomes" id="UP000664369">
    <property type="component" value="Unassembled WGS sequence"/>
</dbReference>
<feature type="domain" description="TonB C-terminal" evidence="10">
    <location>
        <begin position="146"/>
        <end position="238"/>
    </location>
</feature>
<dbReference type="InterPro" id="IPR037682">
    <property type="entry name" value="TonB_C"/>
</dbReference>
<gene>
    <name evidence="11" type="ORF">J4E00_18960</name>
</gene>
<evidence type="ECO:0000256" key="4">
    <source>
        <dbReference type="ARBA" id="ARBA00022475"/>
    </source>
</evidence>
<keyword evidence="8" id="KW-1133">Transmembrane helix</keyword>
<dbReference type="InterPro" id="IPR051045">
    <property type="entry name" value="TonB-dependent_transducer"/>
</dbReference>
<dbReference type="PROSITE" id="PS52015">
    <property type="entry name" value="TONB_CTD"/>
    <property type="match status" value="1"/>
</dbReference>
<keyword evidence="7" id="KW-0653">Protein transport</keyword>
<dbReference type="Pfam" id="PF03544">
    <property type="entry name" value="TonB_C"/>
    <property type="match status" value="1"/>
</dbReference>
<organism evidence="11 12">
    <name type="scientific">Hymenobacter negativus</name>
    <dbReference type="NCBI Taxonomy" id="2795026"/>
    <lineage>
        <taxon>Bacteria</taxon>
        <taxon>Pseudomonadati</taxon>
        <taxon>Bacteroidota</taxon>
        <taxon>Cytophagia</taxon>
        <taxon>Cytophagales</taxon>
        <taxon>Hymenobacteraceae</taxon>
        <taxon>Hymenobacter</taxon>
    </lineage>
</organism>
<evidence type="ECO:0000313" key="11">
    <source>
        <dbReference type="EMBL" id="MBO2011150.1"/>
    </source>
</evidence>
<keyword evidence="4" id="KW-1003">Cell membrane</keyword>
<keyword evidence="5" id="KW-0997">Cell inner membrane</keyword>
<name>A0ABS3QIT0_9BACT</name>
<evidence type="ECO:0000256" key="5">
    <source>
        <dbReference type="ARBA" id="ARBA00022519"/>
    </source>
</evidence>
<dbReference type="SUPFAM" id="SSF74653">
    <property type="entry name" value="TolA/TonB C-terminal domain"/>
    <property type="match status" value="1"/>
</dbReference>
<comment type="similarity">
    <text evidence="2">Belongs to the TonB family.</text>
</comment>
<dbReference type="EMBL" id="JAGETZ010000009">
    <property type="protein sequence ID" value="MBO2011150.1"/>
    <property type="molecule type" value="Genomic_DNA"/>
</dbReference>
<dbReference type="NCBIfam" id="TIGR01352">
    <property type="entry name" value="tonB_Cterm"/>
    <property type="match status" value="1"/>
</dbReference>
<keyword evidence="9" id="KW-0472">Membrane</keyword>
<comment type="caution">
    <text evidence="11">The sequence shown here is derived from an EMBL/GenBank/DDBJ whole genome shotgun (WGS) entry which is preliminary data.</text>
</comment>
<evidence type="ECO:0000256" key="2">
    <source>
        <dbReference type="ARBA" id="ARBA00006555"/>
    </source>
</evidence>
<evidence type="ECO:0000259" key="10">
    <source>
        <dbReference type="PROSITE" id="PS52015"/>
    </source>
</evidence>
<evidence type="ECO:0000313" key="12">
    <source>
        <dbReference type="Proteomes" id="UP000664369"/>
    </source>
</evidence>
<dbReference type="PANTHER" id="PTHR33446">
    <property type="entry name" value="PROTEIN TONB-RELATED"/>
    <property type="match status" value="1"/>
</dbReference>
<dbReference type="InterPro" id="IPR006260">
    <property type="entry name" value="TonB/TolA_C"/>
</dbReference>
<comment type="subcellular location">
    <subcellularLocation>
        <location evidence="1">Cell inner membrane</location>
        <topology evidence="1">Single-pass membrane protein</topology>
        <orientation evidence="1">Periplasmic side</orientation>
    </subcellularLocation>
</comment>
<dbReference type="PANTHER" id="PTHR33446:SF2">
    <property type="entry name" value="PROTEIN TONB"/>
    <property type="match status" value="1"/>
</dbReference>
<evidence type="ECO:0000256" key="8">
    <source>
        <dbReference type="ARBA" id="ARBA00022989"/>
    </source>
</evidence>